<dbReference type="Pfam" id="PF01882">
    <property type="entry name" value="DUF58"/>
    <property type="match status" value="1"/>
</dbReference>
<evidence type="ECO:0000259" key="1">
    <source>
        <dbReference type="Pfam" id="PF01882"/>
    </source>
</evidence>
<evidence type="ECO:0000313" key="3">
    <source>
        <dbReference type="Proteomes" id="UP000476332"/>
    </source>
</evidence>
<gene>
    <name evidence="2" type="ORF">GTW51_01395</name>
</gene>
<keyword evidence="3" id="KW-1185">Reference proteome</keyword>
<dbReference type="InterPro" id="IPR002881">
    <property type="entry name" value="DUF58"/>
</dbReference>
<organism evidence="2 3">
    <name type="scientific">Aurantimonas aggregata</name>
    <dbReference type="NCBI Taxonomy" id="2047720"/>
    <lineage>
        <taxon>Bacteria</taxon>
        <taxon>Pseudomonadati</taxon>
        <taxon>Pseudomonadota</taxon>
        <taxon>Alphaproteobacteria</taxon>
        <taxon>Hyphomicrobiales</taxon>
        <taxon>Aurantimonadaceae</taxon>
        <taxon>Aurantimonas</taxon>
    </lineage>
</organism>
<feature type="domain" description="DUF58" evidence="1">
    <location>
        <begin position="53"/>
        <end position="239"/>
    </location>
</feature>
<accession>A0A6L9MC07</accession>
<dbReference type="PANTHER" id="PTHR33608:SF12">
    <property type="entry name" value="DUF58 DOMAIN-CONTAINING PROTEIN"/>
    <property type="match status" value="1"/>
</dbReference>
<comment type="caution">
    <text evidence="2">The sequence shown here is derived from an EMBL/GenBank/DDBJ whole genome shotgun (WGS) entry which is preliminary data.</text>
</comment>
<dbReference type="EMBL" id="JAAAMJ010000001">
    <property type="protein sequence ID" value="NDV85349.1"/>
    <property type="molecule type" value="Genomic_DNA"/>
</dbReference>
<protein>
    <submittedName>
        <fullName evidence="2">DUF58 domain-containing protein</fullName>
    </submittedName>
</protein>
<evidence type="ECO:0000313" key="2">
    <source>
        <dbReference type="EMBL" id="NDV85349.1"/>
    </source>
</evidence>
<dbReference type="PANTHER" id="PTHR33608">
    <property type="entry name" value="BLL2464 PROTEIN"/>
    <property type="match status" value="1"/>
</dbReference>
<dbReference type="Proteomes" id="UP000476332">
    <property type="component" value="Unassembled WGS sequence"/>
</dbReference>
<name>A0A6L9MC07_9HYPH</name>
<proteinExistence type="predicted"/>
<dbReference type="AlphaFoldDB" id="A0A6L9MC07"/>
<reference evidence="2 3" key="1">
    <citation type="submission" date="2020-01" db="EMBL/GenBank/DDBJ databases">
        <title>Genomes of bacteria type strains.</title>
        <authorList>
            <person name="Chen J."/>
            <person name="Zhu S."/>
            <person name="Chen J."/>
        </authorList>
    </citation>
    <scope>NUCLEOTIDE SEQUENCE [LARGE SCALE GENOMIC DNA]</scope>
    <source>
        <strain evidence="2 3">KCTC 52919</strain>
    </source>
</reference>
<sequence length="307" mass="32577">MPQAANSGAEVDADDLFRLRHLVRHIPERGLAPTGRPGGFAGKRRGNGLEIVDVRPFSEGDDSRHVDAATTARTGRTHVRTFRDEREKTALLVADFRPSMLWGTQGRLRSVAAATALALAGWRVIEAGGRVGIFAIGAGAPLYIAPQGRERGMAAVAGGLARAHAEAIEAAAAGRRTEPALSTALEATVSLVPRDGTLFLATGLDEPGAEFDALMAALRRRARLVALLVRDRFETAPPRGAYPYLSGAGSALRWAFVTGRERSDPDPRIARLEHLGAEVRTIDADADPEAMAQSLVELAKGVDAGRS</sequence>